<sequence length="293" mass="31351">MAEMAVNSGTQMTALKKLHAASVKAPGTLNTSAASTKTDAATEPPEGAVKFDRTVLGVLKTVFKDVPVHQVYSVMMRMGGATDTRDVLAECHKVMADHLNSSLQFMDDNGDVHDTLRKKNGSSTGFSVSAGRYAELGEVTKQDDLDLFVAGDYIESLLQRLVQGENPATVLDPSSDVVRASLKLDCYQFSKLHGPEESLGTRLIYSSCWVRNSILRGLFARIAPSAIQAGLSLNGVEALRDMDGSDVVESPAGPRFKFTVVNGQPLSGLLGTNFLVWSLRGIDKGVCDAVLAV</sequence>
<accession>A0ABP0J2A7</accession>
<comment type="caution">
    <text evidence="1">The sequence shown here is derived from an EMBL/GenBank/DDBJ whole genome shotgun (WGS) entry which is preliminary data.</text>
</comment>
<keyword evidence="2" id="KW-1185">Reference proteome</keyword>
<protein>
    <submittedName>
        <fullName evidence="1">Uncharacterized protein</fullName>
    </submittedName>
</protein>
<reference evidence="1 2" key="1">
    <citation type="submission" date="2024-02" db="EMBL/GenBank/DDBJ databases">
        <authorList>
            <person name="Chen Y."/>
            <person name="Shah S."/>
            <person name="Dougan E. K."/>
            <person name="Thang M."/>
            <person name="Chan C."/>
        </authorList>
    </citation>
    <scope>NUCLEOTIDE SEQUENCE [LARGE SCALE GENOMIC DNA]</scope>
</reference>
<gene>
    <name evidence="1" type="ORF">CCMP2556_LOCUS9278</name>
</gene>
<evidence type="ECO:0000313" key="2">
    <source>
        <dbReference type="Proteomes" id="UP001642484"/>
    </source>
</evidence>
<feature type="non-terminal residue" evidence="1">
    <location>
        <position position="293"/>
    </location>
</feature>
<evidence type="ECO:0000313" key="1">
    <source>
        <dbReference type="EMBL" id="CAK9008504.1"/>
    </source>
</evidence>
<name>A0ABP0J2A7_9DINO</name>
<dbReference type="EMBL" id="CAXAMN010004280">
    <property type="protein sequence ID" value="CAK9008504.1"/>
    <property type="molecule type" value="Genomic_DNA"/>
</dbReference>
<organism evidence="1 2">
    <name type="scientific">Durusdinium trenchii</name>
    <dbReference type="NCBI Taxonomy" id="1381693"/>
    <lineage>
        <taxon>Eukaryota</taxon>
        <taxon>Sar</taxon>
        <taxon>Alveolata</taxon>
        <taxon>Dinophyceae</taxon>
        <taxon>Suessiales</taxon>
        <taxon>Symbiodiniaceae</taxon>
        <taxon>Durusdinium</taxon>
    </lineage>
</organism>
<proteinExistence type="predicted"/>
<dbReference type="Proteomes" id="UP001642484">
    <property type="component" value="Unassembled WGS sequence"/>
</dbReference>